<dbReference type="InterPro" id="IPR001867">
    <property type="entry name" value="OmpR/PhoB-type_DNA-bd"/>
</dbReference>
<dbReference type="GO" id="GO:0000160">
    <property type="term" value="P:phosphorelay signal transduction system"/>
    <property type="evidence" value="ECO:0007669"/>
    <property type="project" value="InterPro"/>
</dbReference>
<sequence>MPETRALQFESFRLDLSREQLSQGEDVILLTNKAFEILRYLVEHADRLVTRDALLEAVWPETFVSEAALTVCIHELRRALGDQAQTPKFIETVRGRGYRFLAPVNALAASSTGRETAEPALSPASGLAGRQAELDQLHTWYAQALGGERQIVFVTGEAGIGKTSLVDAFIGQVETTGPQWIGHGQCIEQYGAGEAYLPLLEALGRLCRGAEGEHFIALLAQQAPSWLVQMPALLSADEFDLLQRRGGRRDARAHAARIGGCRGDPNR</sequence>
<organism evidence="4 5">
    <name type="scientific">Candidatus Entotheonella gemina</name>
    <dbReference type="NCBI Taxonomy" id="1429439"/>
    <lineage>
        <taxon>Bacteria</taxon>
        <taxon>Pseudomonadati</taxon>
        <taxon>Nitrospinota/Tectimicrobiota group</taxon>
        <taxon>Candidatus Tectimicrobiota</taxon>
        <taxon>Candidatus Entotheonellia</taxon>
        <taxon>Candidatus Entotheonellales</taxon>
        <taxon>Candidatus Entotheonellaceae</taxon>
        <taxon>Candidatus Entotheonella</taxon>
    </lineage>
</organism>
<dbReference type="Pfam" id="PF00486">
    <property type="entry name" value="Trans_reg_C"/>
    <property type="match status" value="1"/>
</dbReference>
<dbReference type="InterPro" id="IPR036388">
    <property type="entry name" value="WH-like_DNA-bd_sf"/>
</dbReference>
<evidence type="ECO:0000256" key="2">
    <source>
        <dbReference type="PROSITE-ProRule" id="PRU01091"/>
    </source>
</evidence>
<dbReference type="PANTHER" id="PTHR47691:SF3">
    <property type="entry name" value="HTH-TYPE TRANSCRIPTIONAL REGULATOR RV0890C-RELATED"/>
    <property type="match status" value="1"/>
</dbReference>
<protein>
    <recommendedName>
        <fullName evidence="3">OmpR/PhoB-type domain-containing protein</fullName>
    </recommendedName>
</protein>
<dbReference type="SUPFAM" id="SSF52540">
    <property type="entry name" value="P-loop containing nucleoside triphosphate hydrolases"/>
    <property type="match status" value="1"/>
</dbReference>
<dbReference type="Proteomes" id="UP000019140">
    <property type="component" value="Unassembled WGS sequence"/>
</dbReference>
<keyword evidence="5" id="KW-1185">Reference proteome</keyword>
<dbReference type="SUPFAM" id="SSF46894">
    <property type="entry name" value="C-terminal effector domain of the bipartite response regulators"/>
    <property type="match status" value="1"/>
</dbReference>
<dbReference type="GO" id="GO:0003677">
    <property type="term" value="F:DNA binding"/>
    <property type="evidence" value="ECO:0007669"/>
    <property type="project" value="UniProtKB-UniRule"/>
</dbReference>
<feature type="DNA-binding region" description="OmpR/PhoB-type" evidence="2">
    <location>
        <begin position="4"/>
        <end position="102"/>
    </location>
</feature>
<name>W4M5R0_9BACT</name>
<dbReference type="Gene3D" id="1.10.10.10">
    <property type="entry name" value="Winged helix-like DNA-binding domain superfamily/Winged helix DNA-binding domain"/>
    <property type="match status" value="1"/>
</dbReference>
<evidence type="ECO:0000259" key="3">
    <source>
        <dbReference type="PROSITE" id="PS51755"/>
    </source>
</evidence>
<proteinExistence type="predicted"/>
<gene>
    <name evidence="4" type="ORF">ETSY2_22480</name>
</gene>
<comment type="caution">
    <text evidence="4">The sequence shown here is derived from an EMBL/GenBank/DDBJ whole genome shotgun (WGS) entry which is preliminary data.</text>
</comment>
<accession>W4M5R0</accession>
<dbReference type="SMART" id="SM00862">
    <property type="entry name" value="Trans_reg_C"/>
    <property type="match status" value="1"/>
</dbReference>
<evidence type="ECO:0000313" key="4">
    <source>
        <dbReference type="EMBL" id="ETX05513.1"/>
    </source>
</evidence>
<dbReference type="GO" id="GO:0006355">
    <property type="term" value="P:regulation of DNA-templated transcription"/>
    <property type="evidence" value="ECO:0007669"/>
    <property type="project" value="InterPro"/>
</dbReference>
<dbReference type="EMBL" id="AZHX01000938">
    <property type="protein sequence ID" value="ETX05513.1"/>
    <property type="molecule type" value="Genomic_DNA"/>
</dbReference>
<evidence type="ECO:0000313" key="5">
    <source>
        <dbReference type="Proteomes" id="UP000019140"/>
    </source>
</evidence>
<keyword evidence="1 2" id="KW-0238">DNA-binding</keyword>
<dbReference type="HOGENOM" id="CLU_1040854_0_0_7"/>
<dbReference type="InterPro" id="IPR041664">
    <property type="entry name" value="AAA_16"/>
</dbReference>
<evidence type="ECO:0000256" key="1">
    <source>
        <dbReference type="ARBA" id="ARBA00023125"/>
    </source>
</evidence>
<dbReference type="PANTHER" id="PTHR47691">
    <property type="entry name" value="REGULATOR-RELATED"/>
    <property type="match status" value="1"/>
</dbReference>
<dbReference type="InterPro" id="IPR016032">
    <property type="entry name" value="Sig_transdc_resp-reg_C-effctor"/>
</dbReference>
<dbReference type="Gene3D" id="3.40.50.300">
    <property type="entry name" value="P-loop containing nucleotide triphosphate hydrolases"/>
    <property type="match status" value="1"/>
</dbReference>
<feature type="domain" description="OmpR/PhoB-type" evidence="3">
    <location>
        <begin position="4"/>
        <end position="102"/>
    </location>
</feature>
<dbReference type="Pfam" id="PF13191">
    <property type="entry name" value="AAA_16"/>
    <property type="match status" value="1"/>
</dbReference>
<dbReference type="CDD" id="cd00383">
    <property type="entry name" value="trans_reg_C"/>
    <property type="match status" value="1"/>
</dbReference>
<dbReference type="PROSITE" id="PS51755">
    <property type="entry name" value="OMPR_PHOB"/>
    <property type="match status" value="1"/>
</dbReference>
<dbReference type="InterPro" id="IPR027417">
    <property type="entry name" value="P-loop_NTPase"/>
</dbReference>
<reference evidence="4 5" key="1">
    <citation type="journal article" date="2014" name="Nature">
        <title>An environmental bacterial taxon with a large and distinct metabolic repertoire.</title>
        <authorList>
            <person name="Wilson M.C."/>
            <person name="Mori T."/>
            <person name="Ruckert C."/>
            <person name="Uria A.R."/>
            <person name="Helf M.J."/>
            <person name="Takada K."/>
            <person name="Gernert C."/>
            <person name="Steffens U.A."/>
            <person name="Heycke N."/>
            <person name="Schmitt S."/>
            <person name="Rinke C."/>
            <person name="Helfrich E.J."/>
            <person name="Brachmann A.O."/>
            <person name="Gurgui C."/>
            <person name="Wakimoto T."/>
            <person name="Kracht M."/>
            <person name="Crusemann M."/>
            <person name="Hentschel U."/>
            <person name="Abe I."/>
            <person name="Matsunaga S."/>
            <person name="Kalinowski J."/>
            <person name="Takeyama H."/>
            <person name="Piel J."/>
        </authorList>
    </citation>
    <scope>NUCLEOTIDE SEQUENCE [LARGE SCALE GENOMIC DNA]</scope>
    <source>
        <strain evidence="5">TSY2</strain>
    </source>
</reference>
<dbReference type="AlphaFoldDB" id="W4M5R0"/>